<dbReference type="Gene3D" id="3.40.50.1110">
    <property type="entry name" value="SGNH hydrolase"/>
    <property type="match status" value="1"/>
</dbReference>
<feature type="compositionally biased region" description="Low complexity" evidence="5">
    <location>
        <begin position="943"/>
        <end position="978"/>
    </location>
</feature>
<accession>A0A1Y1Z7J3</accession>
<feature type="compositionally biased region" description="Low complexity" evidence="5">
    <location>
        <begin position="537"/>
        <end position="548"/>
    </location>
</feature>
<reference evidence="8 9" key="1">
    <citation type="submission" date="2016-07" db="EMBL/GenBank/DDBJ databases">
        <title>Pervasive Adenine N6-methylation of Active Genes in Fungi.</title>
        <authorList>
            <consortium name="DOE Joint Genome Institute"/>
            <person name="Mondo S.J."/>
            <person name="Dannebaum R.O."/>
            <person name="Kuo R.C."/>
            <person name="Labutti K."/>
            <person name="Haridas S."/>
            <person name="Kuo A."/>
            <person name="Salamov A."/>
            <person name="Ahrendt S.R."/>
            <person name="Lipzen A."/>
            <person name="Sullivan W."/>
            <person name="Andreopoulos W.B."/>
            <person name="Clum A."/>
            <person name="Lindquist E."/>
            <person name="Daum C."/>
            <person name="Ramamoorthy G.K."/>
            <person name="Gryganskyi A."/>
            <person name="Culley D."/>
            <person name="Magnuson J.K."/>
            <person name="James T.Y."/>
            <person name="O'Malley M.A."/>
            <person name="Stajich J.E."/>
            <person name="Spatafora J.W."/>
            <person name="Visel A."/>
            <person name="Grigoriev I.V."/>
        </authorList>
    </citation>
    <scope>NUCLEOTIDE SEQUENCE [LARGE SCALE GENOMIC DNA]</scope>
    <source>
        <strain evidence="8 9">CBS 115471</strain>
    </source>
</reference>
<keyword evidence="6" id="KW-0472">Membrane</keyword>
<gene>
    <name evidence="8" type="ORF">BCR34DRAFT_590673</name>
</gene>
<dbReference type="InterPro" id="IPR036910">
    <property type="entry name" value="HMG_box_dom_sf"/>
</dbReference>
<evidence type="ECO:0000256" key="2">
    <source>
        <dbReference type="ARBA" id="ARBA00023125"/>
    </source>
</evidence>
<evidence type="ECO:0000256" key="3">
    <source>
        <dbReference type="ARBA" id="ARBA00023163"/>
    </source>
</evidence>
<evidence type="ECO:0000313" key="9">
    <source>
        <dbReference type="Proteomes" id="UP000193144"/>
    </source>
</evidence>
<evidence type="ECO:0000259" key="7">
    <source>
        <dbReference type="PROSITE" id="PS50118"/>
    </source>
</evidence>
<evidence type="ECO:0000256" key="5">
    <source>
        <dbReference type="SAM" id="MobiDB-lite"/>
    </source>
</evidence>
<dbReference type="InterPro" id="IPR036514">
    <property type="entry name" value="SGNH_hydro_sf"/>
</dbReference>
<dbReference type="AlphaFoldDB" id="A0A1Y1Z7J3"/>
<feature type="region of interest" description="Disordered" evidence="5">
    <location>
        <begin position="624"/>
        <end position="810"/>
    </location>
</feature>
<dbReference type="GO" id="GO:0000122">
    <property type="term" value="P:negative regulation of transcription by RNA polymerase II"/>
    <property type="evidence" value="ECO:0007669"/>
    <property type="project" value="TreeGrafter"/>
</dbReference>
<keyword evidence="3" id="KW-0804">Transcription</keyword>
<keyword evidence="1" id="KW-0805">Transcription regulation</keyword>
<keyword evidence="4" id="KW-0539">Nucleus</keyword>
<dbReference type="Gene3D" id="1.10.30.10">
    <property type="entry name" value="High mobility group box domain"/>
    <property type="match status" value="1"/>
</dbReference>
<proteinExistence type="predicted"/>
<dbReference type="InterPro" id="IPR009071">
    <property type="entry name" value="HMG_box_dom"/>
</dbReference>
<feature type="domain" description="HMG box" evidence="7">
    <location>
        <begin position="564"/>
        <end position="632"/>
    </location>
</feature>
<feature type="compositionally biased region" description="Polar residues" evidence="5">
    <location>
        <begin position="644"/>
        <end position="654"/>
    </location>
</feature>
<dbReference type="EMBL" id="MCFA01000118">
    <property type="protein sequence ID" value="ORY06240.1"/>
    <property type="molecule type" value="Genomic_DNA"/>
</dbReference>
<evidence type="ECO:0000256" key="6">
    <source>
        <dbReference type="SAM" id="Phobius"/>
    </source>
</evidence>
<feature type="DNA-binding region" description="HMG box" evidence="4">
    <location>
        <begin position="564"/>
        <end position="632"/>
    </location>
</feature>
<keyword evidence="9" id="KW-1185">Reference proteome</keyword>
<evidence type="ECO:0000256" key="1">
    <source>
        <dbReference type="ARBA" id="ARBA00023015"/>
    </source>
</evidence>
<name>A0A1Y1Z7J3_9PLEO</name>
<feature type="compositionally biased region" description="Polar residues" evidence="5">
    <location>
        <begin position="781"/>
        <end position="793"/>
    </location>
</feature>
<evidence type="ECO:0000313" key="8">
    <source>
        <dbReference type="EMBL" id="ORY06240.1"/>
    </source>
</evidence>
<protein>
    <recommendedName>
        <fullName evidence="7">HMG box domain-containing protein</fullName>
    </recommendedName>
</protein>
<dbReference type="GO" id="GO:0000978">
    <property type="term" value="F:RNA polymerase II cis-regulatory region sequence-specific DNA binding"/>
    <property type="evidence" value="ECO:0007669"/>
    <property type="project" value="TreeGrafter"/>
</dbReference>
<dbReference type="SUPFAM" id="SSF47095">
    <property type="entry name" value="HMG-box"/>
    <property type="match status" value="1"/>
</dbReference>
<dbReference type="GO" id="GO:0030154">
    <property type="term" value="P:cell differentiation"/>
    <property type="evidence" value="ECO:0007669"/>
    <property type="project" value="TreeGrafter"/>
</dbReference>
<sequence>MRFITRLHAVVSVAIVGILCLGWILPSSRLPIRIQKAWKGTSHRLVVFGDDWSDTGEYRVSPPPKSTIEKKDPDRGDIWTQVLCREVVCDYVDNFARSMPSNVNMPTVGSVVDSDIYSNATAERNEEALALFDFQTQMQQFMNFEKQNRLMPTHLAKPERTIFTVFFGIWDLLEYSALEKAKAVHAIDCSIEELFHNLNLLREHAGGPIEVVIPKVVDVTFLPLFQERKNESTSGFAQDQHQSVFLWTYWNTALSQAALRWRGGDIFMPDLNGIVMNQVRAKQLFSEHISDASGFGKQMPLFDDVERPCLISTPEGIEPRAAEVEKCLEPARHLFWPTCPPVLTSARSPNQVAFQRNMCHNRPRNRSAPLVGQKLAAWEGGSRTKKINWRSKDPASVWIISITGSSAGQGGSAMALPADTPKMLANRMLPPPNPPPLPVATFYNIPRRYFRSAMHPRDENSTVVMEDPAAGRNLRKSIRATQSRNTSSPTVAEPTRDSRGPMSSPQSPPMMTRKRAASLNEQINRGVLDDTQSPVDSRSSYSAPSTASGDLSGHVCLCQPEPKIPRPRNAFILYRQYHQSAIVARNPGLANPEVSKIIGEQWKAEDDESKKYWQVLAQEEKDRHHERYPDYRYQPRRVGRPGSLPSNPSGQPTTVDKYRCPHCGGRSIKTPTSPFPLSAGTPLPSSSGTPTLPPPTPSELAPTSRYMPMMSGISLDSPAHRRRGPGPSNLSSIHAPQTPSDAPLYSPMSPGSKKRRYQYPHASNGRRPEAAYYTQPRRDSQTLPPISHMTRQSPPVTATMPPPRTPRRQPVDLNLLVPNQHDQSRSVEAMVMSVPYNVKVKVLGRITPPLKEPGPTSPAIRVRGAILAIEGDNTSAVKEMAEWLKDFLLKDQGDNGYKYKYSPRISEPPKVPKDSQKDVTFEEYLDLIKEWHGRSKEMIGYITTPVSTDSPDSSNSTSSPRKDSPNLSSSSSPLSQDSATKPVVILPTYQLRAADVYTSRIPIQDAYSPTDHWQWMATLWRGTVGPDLTIYVQNADPKDTPPRGGKLVEVNEEGRYLTVKREKGGAFDEGALRRVGFEVKEWIHGVGGRKTG</sequence>
<dbReference type="CDD" id="cd01389">
    <property type="entry name" value="HMG-box_ROX1-like"/>
    <property type="match status" value="1"/>
</dbReference>
<dbReference type="InterPro" id="IPR050140">
    <property type="entry name" value="SRY-related_HMG-box_TF-like"/>
</dbReference>
<keyword evidence="2 4" id="KW-0238">DNA-binding</keyword>
<dbReference type="PANTHER" id="PTHR10270">
    <property type="entry name" value="SOX TRANSCRIPTION FACTOR"/>
    <property type="match status" value="1"/>
</dbReference>
<feature type="compositionally biased region" description="Polar residues" evidence="5">
    <location>
        <begin position="728"/>
        <end position="740"/>
    </location>
</feature>
<dbReference type="PROSITE" id="PS50118">
    <property type="entry name" value="HMG_BOX_2"/>
    <property type="match status" value="1"/>
</dbReference>
<dbReference type="GO" id="GO:0001228">
    <property type="term" value="F:DNA-binding transcription activator activity, RNA polymerase II-specific"/>
    <property type="evidence" value="ECO:0007669"/>
    <property type="project" value="TreeGrafter"/>
</dbReference>
<dbReference type="GO" id="GO:0005634">
    <property type="term" value="C:nucleus"/>
    <property type="evidence" value="ECO:0007669"/>
    <property type="project" value="UniProtKB-UniRule"/>
</dbReference>
<feature type="compositionally biased region" description="Polar residues" evidence="5">
    <location>
        <begin position="479"/>
        <end position="490"/>
    </location>
</feature>
<organism evidence="8 9">
    <name type="scientific">Clohesyomyces aquaticus</name>
    <dbReference type="NCBI Taxonomy" id="1231657"/>
    <lineage>
        <taxon>Eukaryota</taxon>
        <taxon>Fungi</taxon>
        <taxon>Dikarya</taxon>
        <taxon>Ascomycota</taxon>
        <taxon>Pezizomycotina</taxon>
        <taxon>Dothideomycetes</taxon>
        <taxon>Pleosporomycetidae</taxon>
        <taxon>Pleosporales</taxon>
        <taxon>Lindgomycetaceae</taxon>
        <taxon>Clohesyomyces</taxon>
    </lineage>
</organism>
<dbReference type="PANTHER" id="PTHR10270:SF161">
    <property type="entry name" value="SEX-DETERMINING REGION Y PROTEIN"/>
    <property type="match status" value="1"/>
</dbReference>
<feature type="region of interest" description="Disordered" evidence="5">
    <location>
        <begin position="458"/>
        <end position="552"/>
    </location>
</feature>
<keyword evidence="6" id="KW-0812">Transmembrane</keyword>
<feature type="compositionally biased region" description="Low complexity" evidence="5">
    <location>
        <begin position="676"/>
        <end position="690"/>
    </location>
</feature>
<feature type="region of interest" description="Disordered" evidence="5">
    <location>
        <begin position="943"/>
        <end position="979"/>
    </location>
</feature>
<dbReference type="FunFam" id="1.10.30.10:FF:000041">
    <property type="entry name" value="HMG box family protein"/>
    <property type="match status" value="1"/>
</dbReference>
<feature type="transmembrane region" description="Helical" evidence="6">
    <location>
        <begin position="7"/>
        <end position="25"/>
    </location>
</feature>
<feature type="compositionally biased region" description="Low complexity" evidence="5">
    <location>
        <begin position="501"/>
        <end position="511"/>
    </location>
</feature>
<dbReference type="Proteomes" id="UP000193144">
    <property type="component" value="Unassembled WGS sequence"/>
</dbReference>
<dbReference type="STRING" id="1231657.A0A1Y1Z7J3"/>
<comment type="caution">
    <text evidence="8">The sequence shown here is derived from an EMBL/GenBank/DDBJ whole genome shotgun (WGS) entry which is preliminary data.</text>
</comment>
<dbReference type="SMART" id="SM00398">
    <property type="entry name" value="HMG"/>
    <property type="match status" value="1"/>
</dbReference>
<keyword evidence="6" id="KW-1133">Transmembrane helix</keyword>
<dbReference type="Pfam" id="PF00505">
    <property type="entry name" value="HMG_box"/>
    <property type="match status" value="1"/>
</dbReference>
<dbReference type="OrthoDB" id="6247875at2759"/>
<evidence type="ECO:0000256" key="4">
    <source>
        <dbReference type="PROSITE-ProRule" id="PRU00267"/>
    </source>
</evidence>